<organism evidence="4 5">
    <name type="scientific">Rotaria socialis</name>
    <dbReference type="NCBI Taxonomy" id="392032"/>
    <lineage>
        <taxon>Eukaryota</taxon>
        <taxon>Metazoa</taxon>
        <taxon>Spiralia</taxon>
        <taxon>Gnathifera</taxon>
        <taxon>Rotifera</taxon>
        <taxon>Eurotatoria</taxon>
        <taxon>Bdelloidea</taxon>
        <taxon>Philodinida</taxon>
        <taxon>Philodinidae</taxon>
        <taxon>Rotaria</taxon>
    </lineage>
</organism>
<dbReference type="SUPFAM" id="SSF63825">
    <property type="entry name" value="YWTD domain"/>
    <property type="match status" value="1"/>
</dbReference>
<dbReference type="InterPro" id="IPR011042">
    <property type="entry name" value="6-blade_b-propeller_TolB-like"/>
</dbReference>
<accession>A0A817RT09</accession>
<dbReference type="PANTHER" id="PTHR10680">
    <property type="entry name" value="PEPTIDYL-GLYCINE ALPHA-AMIDATING MONOOXYGENASE"/>
    <property type="match status" value="1"/>
</dbReference>
<evidence type="ECO:0000256" key="2">
    <source>
        <dbReference type="ARBA" id="ARBA00022737"/>
    </source>
</evidence>
<evidence type="ECO:0000313" key="4">
    <source>
        <dbReference type="EMBL" id="CAF3260796.1"/>
    </source>
</evidence>
<dbReference type="CDD" id="cd05819">
    <property type="entry name" value="NHL"/>
    <property type="match status" value="1"/>
</dbReference>
<keyword evidence="1" id="KW-0732">Signal</keyword>
<evidence type="ECO:0000313" key="5">
    <source>
        <dbReference type="Proteomes" id="UP000663825"/>
    </source>
</evidence>
<evidence type="ECO:0000256" key="1">
    <source>
        <dbReference type="ARBA" id="ARBA00022729"/>
    </source>
</evidence>
<name>A0A817RT09_9BILA</name>
<dbReference type="InterPro" id="IPR001258">
    <property type="entry name" value="NHL_repeat"/>
</dbReference>
<sequence>MAAPANTSICIDEFLRSCSELVPCQGPNHDCHEYEDCCVHHPRCHAFPVCYPVPSFNSQFCPSIMIPNIPANAQWEPSGITVAGGHGSGSALNQLSSPYSLFVDNDQTVIVADKNNHRIIQWKINDANGQVIAGGNGQGNQSNQLHSPTDVLIDKQANSLVICDTGNKRVILWSRSRGATHGEILVDKIACFGLFMDDKRYLYISDTAKSQVRRYQMEDKTGTLIAVDNPLSTDFNPLQSPSYIFVDEQYAIYVSDDNHHVMKWNKDATKGSVIAGGNGSGNALTQLSHGEGLFVDKLGTLYVVDYGNQRVVRWIKGANQGIVIIGGKGSGKAANQLNSPFDLFFDQYGNIYVADYGNHRVQRFSLV</sequence>
<dbReference type="AlphaFoldDB" id="A0A817RT09"/>
<evidence type="ECO:0000256" key="3">
    <source>
        <dbReference type="ARBA" id="ARBA00023180"/>
    </source>
</evidence>
<dbReference type="PANTHER" id="PTHR10680:SF28">
    <property type="entry name" value="SMP-30_GLUCONOLACTONASE_LRE-LIKE REGION DOMAIN-CONTAINING PROTEIN"/>
    <property type="match status" value="1"/>
</dbReference>
<protein>
    <submittedName>
        <fullName evidence="4">Uncharacterized protein</fullName>
    </submittedName>
</protein>
<comment type="caution">
    <text evidence="4">The sequence shown here is derived from an EMBL/GenBank/DDBJ whole genome shotgun (WGS) entry which is preliminary data.</text>
</comment>
<dbReference type="Proteomes" id="UP000663825">
    <property type="component" value="Unassembled WGS sequence"/>
</dbReference>
<dbReference type="GO" id="GO:0005576">
    <property type="term" value="C:extracellular region"/>
    <property type="evidence" value="ECO:0007669"/>
    <property type="project" value="TreeGrafter"/>
</dbReference>
<dbReference type="Pfam" id="PF01436">
    <property type="entry name" value="NHL"/>
    <property type="match status" value="1"/>
</dbReference>
<keyword evidence="2" id="KW-0677">Repeat</keyword>
<dbReference type="Gene3D" id="2.120.10.30">
    <property type="entry name" value="TolB, C-terminal domain"/>
    <property type="match status" value="2"/>
</dbReference>
<reference evidence="4" key="1">
    <citation type="submission" date="2021-02" db="EMBL/GenBank/DDBJ databases">
        <authorList>
            <person name="Nowell W R."/>
        </authorList>
    </citation>
    <scope>NUCLEOTIDE SEQUENCE</scope>
</reference>
<gene>
    <name evidence="4" type="ORF">TIS948_LOCUS15765</name>
</gene>
<dbReference type="EMBL" id="CAJNXB010002566">
    <property type="protein sequence ID" value="CAF3260796.1"/>
    <property type="molecule type" value="Genomic_DNA"/>
</dbReference>
<proteinExistence type="predicted"/>
<keyword evidence="3" id="KW-0325">Glycoprotein</keyword>